<feature type="transmembrane region" description="Helical" evidence="1">
    <location>
        <begin position="137"/>
        <end position="155"/>
    </location>
</feature>
<dbReference type="Proteomes" id="UP001307760">
    <property type="component" value="Unassembled WGS sequence"/>
</dbReference>
<evidence type="ECO:0000259" key="2">
    <source>
        <dbReference type="Pfam" id="PF04892"/>
    </source>
</evidence>
<dbReference type="RefSeq" id="WP_330823394.1">
    <property type="nucleotide sequence ID" value="NZ_JAZBJP010000028.1"/>
</dbReference>
<feature type="transmembrane region" description="Helical" evidence="1">
    <location>
        <begin position="167"/>
        <end position="188"/>
    </location>
</feature>
<keyword evidence="1" id="KW-1133">Transmembrane helix</keyword>
<feature type="transmembrane region" description="Helical" evidence="1">
    <location>
        <begin position="107"/>
        <end position="125"/>
    </location>
</feature>
<comment type="caution">
    <text evidence="3">The sequence shown here is derived from an EMBL/GenBank/DDBJ whole genome shotgun (WGS) entry which is preliminary data.</text>
</comment>
<dbReference type="Pfam" id="PF04892">
    <property type="entry name" value="VanZ"/>
    <property type="match status" value="1"/>
</dbReference>
<keyword evidence="4" id="KW-1185">Reference proteome</keyword>
<keyword evidence="1" id="KW-0472">Membrane</keyword>
<evidence type="ECO:0000313" key="4">
    <source>
        <dbReference type="Proteomes" id="UP001307760"/>
    </source>
</evidence>
<accession>A0ABU7NXN2</accession>
<reference evidence="3 4" key="1">
    <citation type="submission" date="2023-12" db="EMBL/GenBank/DDBJ databases">
        <title>30 novel species of actinomycetes from the DSMZ collection.</title>
        <authorList>
            <person name="Nouioui I."/>
        </authorList>
    </citation>
    <scope>NUCLEOTIDE SEQUENCE [LARGE SCALE GENOMIC DNA]</scope>
    <source>
        <strain evidence="3 4">DSM 41528</strain>
    </source>
</reference>
<evidence type="ECO:0000256" key="1">
    <source>
        <dbReference type="SAM" id="Phobius"/>
    </source>
</evidence>
<organism evidence="3 4">
    <name type="scientific">Streptomyces bugieae</name>
    <dbReference type="NCBI Taxonomy" id="3098223"/>
    <lineage>
        <taxon>Bacteria</taxon>
        <taxon>Bacillati</taxon>
        <taxon>Actinomycetota</taxon>
        <taxon>Actinomycetes</taxon>
        <taxon>Kitasatosporales</taxon>
        <taxon>Streptomycetaceae</taxon>
        <taxon>Streptomyces</taxon>
    </lineage>
</organism>
<proteinExistence type="predicted"/>
<feature type="transmembrane region" description="Helical" evidence="1">
    <location>
        <begin position="12"/>
        <end position="31"/>
    </location>
</feature>
<sequence length="438" mass="46650">MLEAVFKGHTAFVIVTSIISVTFFIVVLLVAKKRTDRPVSFALWCTSVASVLFLTLWTTGGTQGSGTCVVNLKLLEPFNTEQGLLNCLMFTPVGFMGAFVTRKVIPAVACGVALSVVIETAQGALPAIGRACDTSDLVSNSAGSLLGAVIAFLLVRVRRSDLTPWRLGRSPAVITCVTFSAIIGAVWATSIQPHSVRATEAVGSAAGDQRDAVAKAVRQAFGDHYTVGNVQFSSSPDSDRGTVMASLPVGFVQINWPEGNEITASLDMSDDGEPAGFPVPGAPTHVENSTQAKKVAVTYAELHFPWAVRGSKTEISPVGQNASLGWLVSWRRYRDSVLMPMRLDVQIDRTGHVSQLSTREAPDVAIPPSRISKGKALQLAKSSTPGCQKAEVGELLAVKKGSDWHAVWRIKVTCKESSAIVHINASSGAVEMKEQHPN</sequence>
<feature type="transmembrane region" description="Helical" evidence="1">
    <location>
        <begin position="38"/>
        <end position="57"/>
    </location>
</feature>
<feature type="transmembrane region" description="Helical" evidence="1">
    <location>
        <begin position="83"/>
        <end position="100"/>
    </location>
</feature>
<dbReference type="EMBL" id="JAZBJP010000028">
    <property type="protein sequence ID" value="MEE4423642.1"/>
    <property type="molecule type" value="Genomic_DNA"/>
</dbReference>
<gene>
    <name evidence="3" type="ORF">V2J85_30695</name>
</gene>
<protein>
    <submittedName>
        <fullName evidence="3">VanZ family protein</fullName>
    </submittedName>
</protein>
<keyword evidence="1" id="KW-0812">Transmembrane</keyword>
<dbReference type="InterPro" id="IPR006976">
    <property type="entry name" value="VanZ-like"/>
</dbReference>
<evidence type="ECO:0000313" key="3">
    <source>
        <dbReference type="EMBL" id="MEE4423642.1"/>
    </source>
</evidence>
<name>A0ABU7NXN2_9ACTN</name>
<feature type="domain" description="VanZ-like" evidence="2">
    <location>
        <begin position="43"/>
        <end position="154"/>
    </location>
</feature>